<name>A0A430ABG0_9ENTE</name>
<dbReference type="SUPFAM" id="SSF48295">
    <property type="entry name" value="TrpR-like"/>
    <property type="match status" value="1"/>
</dbReference>
<dbReference type="PANTHER" id="PTHR40080">
    <property type="entry name" value="LMO1763 PROTEIN"/>
    <property type="match status" value="1"/>
</dbReference>
<evidence type="ECO:0000313" key="2">
    <source>
        <dbReference type="Proteomes" id="UP000287101"/>
    </source>
</evidence>
<dbReference type="PANTHER" id="PTHR40080:SF1">
    <property type="entry name" value="TRPR-LIKE PROTEIN YERC_YECD"/>
    <property type="match status" value="1"/>
</dbReference>
<dbReference type="InterPro" id="IPR010921">
    <property type="entry name" value="Trp_repressor/repl_initiator"/>
</dbReference>
<dbReference type="GO" id="GO:0003700">
    <property type="term" value="F:DNA-binding transcription factor activity"/>
    <property type="evidence" value="ECO:0007669"/>
    <property type="project" value="InterPro"/>
</dbReference>
<evidence type="ECO:0000313" key="1">
    <source>
        <dbReference type="EMBL" id="RSU04579.1"/>
    </source>
</evidence>
<dbReference type="Pfam" id="PF01371">
    <property type="entry name" value="Trp_repressor"/>
    <property type="match status" value="1"/>
</dbReference>
<dbReference type="PIRSF" id="PIRSF012508">
    <property type="entry name" value="YerC"/>
    <property type="match status" value="1"/>
</dbReference>
<dbReference type="GO" id="GO:0043565">
    <property type="term" value="F:sequence-specific DNA binding"/>
    <property type="evidence" value="ECO:0007669"/>
    <property type="project" value="InterPro"/>
</dbReference>
<organism evidence="1 2">
    <name type="scientific">Vagococcus fessus</name>
    <dbReference type="NCBI Taxonomy" id="120370"/>
    <lineage>
        <taxon>Bacteria</taxon>
        <taxon>Bacillati</taxon>
        <taxon>Bacillota</taxon>
        <taxon>Bacilli</taxon>
        <taxon>Lactobacillales</taxon>
        <taxon>Enterococcaceae</taxon>
        <taxon>Vagococcus</taxon>
    </lineage>
</organism>
<protein>
    <recommendedName>
        <fullName evidence="3">TrpR-related protein YerC/YecD</fullName>
    </recommendedName>
</protein>
<evidence type="ECO:0008006" key="3">
    <source>
        <dbReference type="Google" id="ProtNLM"/>
    </source>
</evidence>
<reference evidence="1 2" key="1">
    <citation type="submission" date="2017-05" db="EMBL/GenBank/DDBJ databases">
        <title>Vagococcus spp. assemblies.</title>
        <authorList>
            <person name="Gulvik C.A."/>
        </authorList>
    </citation>
    <scope>NUCLEOTIDE SEQUENCE [LARGE SCALE GENOMIC DNA]</scope>
    <source>
        <strain evidence="1 2">CCUG 41755</strain>
    </source>
</reference>
<dbReference type="InterPro" id="IPR000831">
    <property type="entry name" value="Trp_repress"/>
</dbReference>
<dbReference type="NCBIfam" id="TIGR02531">
    <property type="entry name" value="yecD_yerC"/>
    <property type="match status" value="1"/>
</dbReference>
<comment type="caution">
    <text evidence="1">The sequence shown here is derived from an EMBL/GenBank/DDBJ whole genome shotgun (WGS) entry which is preliminary data.</text>
</comment>
<dbReference type="RefSeq" id="WP_126829981.1">
    <property type="nucleotide sequence ID" value="NZ_CBCRYB010000006.1"/>
</dbReference>
<dbReference type="EMBL" id="NGJY01000001">
    <property type="protein sequence ID" value="RSU04579.1"/>
    <property type="molecule type" value="Genomic_DNA"/>
</dbReference>
<accession>A0A430ABG0</accession>
<gene>
    <name evidence="1" type="ORF">CBF31_00765</name>
</gene>
<dbReference type="AlphaFoldDB" id="A0A430ABG0"/>
<dbReference type="OrthoDB" id="2874807at2"/>
<dbReference type="Gene3D" id="1.10.1270.10">
    <property type="entry name" value="TrpR-like"/>
    <property type="match status" value="1"/>
</dbReference>
<keyword evidence="2" id="KW-1185">Reference proteome</keyword>
<dbReference type="Proteomes" id="UP000287101">
    <property type="component" value="Unassembled WGS sequence"/>
</dbReference>
<proteinExistence type="predicted"/>
<dbReference type="InterPro" id="IPR038116">
    <property type="entry name" value="TrpR-like_sf"/>
</dbReference>
<dbReference type="InterPro" id="IPR013368">
    <property type="entry name" value="YecD_YerC"/>
</dbReference>
<sequence>MRIDQLKEQDIETFFKAVMSLENVDECYDFFDDLMTLKEMKIFLMRFNVAQMLLDGKTYQEIEEETHASTAIISRVKRSCEEGNQSYQLLRDRLVKQDRLIIEEAQGFKH</sequence>